<sequence>MTAQLIGIMKVNFTNSEGEQITGNNLFVAFKDENVRGARTEKFYVRGDISLPEVKIQDMIELEFNHKGKIISLSKKA</sequence>
<protein>
    <submittedName>
        <fullName evidence="1">Uncharacterized protein</fullName>
    </submittedName>
</protein>
<proteinExistence type="predicted"/>
<dbReference type="Proteomes" id="UP001276854">
    <property type="component" value="Unassembled WGS sequence"/>
</dbReference>
<name>A0ABU4GJT9_9CLOT</name>
<dbReference type="RefSeq" id="WP_318063461.1">
    <property type="nucleotide sequence ID" value="NZ_JAWONS010000107.1"/>
</dbReference>
<dbReference type="EMBL" id="JAWONS010000107">
    <property type="protein sequence ID" value="MDW2797203.1"/>
    <property type="molecule type" value="Genomic_DNA"/>
</dbReference>
<accession>A0ABU4GJT9</accession>
<evidence type="ECO:0000313" key="1">
    <source>
        <dbReference type="EMBL" id="MDW2797203.1"/>
    </source>
</evidence>
<keyword evidence="2" id="KW-1185">Reference proteome</keyword>
<reference evidence="1 2" key="1">
    <citation type="submission" date="2023-10" db="EMBL/GenBank/DDBJ databases">
        <title>A novel Glycoside Hydrolase 43-Like Enzyme from Clostrdium boliviensis is an Endo-xylanase, and a Candidate for Xylooligosaccharides Production from Different Xylan Substrates.</title>
        <authorList>
            <person name="Alvarez M.T."/>
            <person name="Rocabado-Villegas L.R."/>
            <person name="Salas-Veizaga D.M."/>
            <person name="Linares-Pasten J.A."/>
            <person name="Gudmundsdottir E.E."/>
            <person name="Hreggvidsson G.O."/>
            <person name="Adlercreutz P."/>
            <person name="Nordberg Karlsson E."/>
        </authorList>
    </citation>
    <scope>NUCLEOTIDE SEQUENCE [LARGE SCALE GENOMIC DNA]</scope>
    <source>
        <strain evidence="1 2">E-1</strain>
    </source>
</reference>
<gene>
    <name evidence="1" type="ORF">RZO55_06390</name>
</gene>
<organism evidence="1 2">
    <name type="scientific">Clostridium boliviensis</name>
    <dbReference type="NCBI Taxonomy" id="318465"/>
    <lineage>
        <taxon>Bacteria</taxon>
        <taxon>Bacillati</taxon>
        <taxon>Bacillota</taxon>
        <taxon>Clostridia</taxon>
        <taxon>Eubacteriales</taxon>
        <taxon>Clostridiaceae</taxon>
        <taxon>Clostridium</taxon>
    </lineage>
</organism>
<evidence type="ECO:0000313" key="2">
    <source>
        <dbReference type="Proteomes" id="UP001276854"/>
    </source>
</evidence>
<comment type="caution">
    <text evidence="1">The sequence shown here is derived from an EMBL/GenBank/DDBJ whole genome shotgun (WGS) entry which is preliminary data.</text>
</comment>